<dbReference type="GeneID" id="107085797"/>
<feature type="domain" description="SDA1 C-terminal" evidence="11">
    <location>
        <begin position="638"/>
        <end position="683"/>
    </location>
</feature>
<dbReference type="KEGG" id="cvg:107085797"/>
<name>A0A3Q2E9C2_CYPVA</name>
<accession>A0A3Q2E9C2</accession>
<dbReference type="SUPFAM" id="SSF48371">
    <property type="entry name" value="ARM repeat"/>
    <property type="match status" value="1"/>
</dbReference>
<evidence type="ECO:0000256" key="2">
    <source>
        <dbReference type="ARBA" id="ARBA00005783"/>
    </source>
</evidence>
<evidence type="ECO:0000313" key="12">
    <source>
        <dbReference type="Ensembl" id="ENSCVAP00000028792.1"/>
    </source>
</evidence>
<keyword evidence="5 7" id="KW-0653">Protein transport</keyword>
<comment type="subcellular location">
    <subcellularLocation>
        <location evidence="7">Nucleus</location>
        <location evidence="7">Nucleolus</location>
    </subcellularLocation>
</comment>
<dbReference type="GeneTree" id="ENSGT00390000010355"/>
<dbReference type="Pfam" id="PF08158">
    <property type="entry name" value="SDA1_HEAT"/>
    <property type="match status" value="1"/>
</dbReference>
<feature type="domain" description="SDA1 N-terminal" evidence="10">
    <location>
        <begin position="62"/>
        <end position="424"/>
    </location>
</feature>
<reference evidence="12" key="1">
    <citation type="submission" date="2025-08" db="UniProtKB">
        <authorList>
            <consortium name="Ensembl"/>
        </authorList>
    </citation>
    <scope>IDENTIFICATION</scope>
</reference>
<keyword evidence="6 7" id="KW-0539">Nucleus</keyword>
<comment type="function">
    <text evidence="1 7">Required for 60S pre-ribosomal subunits export to the cytoplasm.</text>
</comment>
<evidence type="ECO:0000256" key="7">
    <source>
        <dbReference type="RuleBase" id="RU365057"/>
    </source>
</evidence>
<dbReference type="GO" id="GO:0005730">
    <property type="term" value="C:nucleolus"/>
    <property type="evidence" value="ECO:0007669"/>
    <property type="project" value="UniProtKB-SubCell"/>
</dbReference>
<dbReference type="CTD" id="55153"/>
<dbReference type="GO" id="GO:0042273">
    <property type="term" value="P:ribosomal large subunit biogenesis"/>
    <property type="evidence" value="ECO:0007669"/>
    <property type="project" value="UniProtKB-UniRule"/>
</dbReference>
<dbReference type="GO" id="GO:0000055">
    <property type="term" value="P:ribosomal large subunit export from nucleus"/>
    <property type="evidence" value="ECO:0007669"/>
    <property type="project" value="UniProtKB-UniRule"/>
</dbReference>
<dbReference type="RefSeq" id="XP_015231834.1">
    <property type="nucleotide sequence ID" value="XM_015376348.1"/>
</dbReference>
<feature type="region of interest" description="Disordered" evidence="8">
    <location>
        <begin position="484"/>
        <end position="521"/>
    </location>
</feature>
<evidence type="ECO:0000256" key="3">
    <source>
        <dbReference type="ARBA" id="ARBA00022448"/>
    </source>
</evidence>
<organism evidence="12 13">
    <name type="scientific">Cyprinodon variegatus</name>
    <name type="common">Sheepshead minnow</name>
    <dbReference type="NCBI Taxonomy" id="28743"/>
    <lineage>
        <taxon>Eukaryota</taxon>
        <taxon>Metazoa</taxon>
        <taxon>Chordata</taxon>
        <taxon>Craniata</taxon>
        <taxon>Vertebrata</taxon>
        <taxon>Euteleostomi</taxon>
        <taxon>Actinopterygii</taxon>
        <taxon>Neopterygii</taxon>
        <taxon>Teleostei</taxon>
        <taxon>Neoteleostei</taxon>
        <taxon>Acanthomorphata</taxon>
        <taxon>Ovalentaria</taxon>
        <taxon>Atherinomorphae</taxon>
        <taxon>Cyprinodontiformes</taxon>
        <taxon>Cyprinodontidae</taxon>
        <taxon>Cyprinodon</taxon>
    </lineage>
</organism>
<dbReference type="GO" id="GO:0015031">
    <property type="term" value="P:protein transport"/>
    <property type="evidence" value="ECO:0007669"/>
    <property type="project" value="UniProtKB-KW"/>
</dbReference>
<evidence type="ECO:0000256" key="4">
    <source>
        <dbReference type="ARBA" id="ARBA00022517"/>
    </source>
</evidence>
<dbReference type="AlphaFoldDB" id="A0A3Q2E9C2"/>
<dbReference type="OrthoDB" id="2196187at2759"/>
<proteinExistence type="inferred from homology"/>
<dbReference type="InterPro" id="IPR012977">
    <property type="entry name" value="SDA1_N"/>
</dbReference>
<keyword evidence="4 7" id="KW-0690">Ribosome biogenesis</keyword>
<evidence type="ECO:0000256" key="5">
    <source>
        <dbReference type="ARBA" id="ARBA00022927"/>
    </source>
</evidence>
<dbReference type="Pfam" id="PF21638">
    <property type="entry name" value="SDA1_C"/>
    <property type="match status" value="1"/>
</dbReference>
<dbReference type="InterPro" id="IPR007949">
    <property type="entry name" value="SDA1_MD"/>
</dbReference>
<evidence type="ECO:0000313" key="13">
    <source>
        <dbReference type="Proteomes" id="UP000265020"/>
    </source>
</evidence>
<feature type="domain" description="SDA1 middle" evidence="9">
    <location>
        <begin position="485"/>
        <end position="619"/>
    </location>
</feature>
<feature type="region of interest" description="Disordered" evidence="8">
    <location>
        <begin position="569"/>
        <end position="653"/>
    </location>
</feature>
<dbReference type="Pfam" id="PF05285">
    <property type="entry name" value="SDA1_dom"/>
    <property type="match status" value="1"/>
</dbReference>
<keyword evidence="13" id="KW-1185">Reference proteome</keyword>
<keyword evidence="3 7" id="KW-0813">Transport</keyword>
<reference evidence="12" key="2">
    <citation type="submission" date="2025-09" db="UniProtKB">
        <authorList>
            <consortium name="Ensembl"/>
        </authorList>
    </citation>
    <scope>IDENTIFICATION</scope>
</reference>
<evidence type="ECO:0000259" key="11">
    <source>
        <dbReference type="Pfam" id="PF21638"/>
    </source>
</evidence>
<feature type="compositionally biased region" description="Acidic residues" evidence="8">
    <location>
        <begin position="484"/>
        <end position="498"/>
    </location>
</feature>
<evidence type="ECO:0000256" key="8">
    <source>
        <dbReference type="SAM" id="MobiDB-lite"/>
    </source>
</evidence>
<evidence type="ECO:0000256" key="1">
    <source>
        <dbReference type="ARBA" id="ARBA00003823"/>
    </source>
</evidence>
<evidence type="ECO:0000259" key="9">
    <source>
        <dbReference type="Pfam" id="PF05285"/>
    </source>
</evidence>
<comment type="similarity">
    <text evidence="2 7">Belongs to the SDA1 family.</text>
</comment>
<dbReference type="STRING" id="28743.ENSCVAP00000028792"/>
<dbReference type="PANTHER" id="PTHR12730:SF0">
    <property type="entry name" value="PROTEIN SDA1 HOMOLOG"/>
    <property type="match status" value="1"/>
</dbReference>
<dbReference type="Proteomes" id="UP000265020">
    <property type="component" value="Unassembled WGS sequence"/>
</dbReference>
<dbReference type="PANTHER" id="PTHR12730">
    <property type="entry name" value="HSDA/SDA1-RELATED"/>
    <property type="match status" value="1"/>
</dbReference>
<evidence type="ECO:0000256" key="6">
    <source>
        <dbReference type="ARBA" id="ARBA00023242"/>
    </source>
</evidence>
<dbReference type="OMA" id="AMYKTYK"/>
<dbReference type="InterPro" id="IPR027312">
    <property type="entry name" value="Sda1"/>
</dbReference>
<dbReference type="InterPro" id="IPR016024">
    <property type="entry name" value="ARM-type_fold"/>
</dbReference>
<dbReference type="Ensembl" id="ENSCVAT00000030773.1">
    <property type="protein sequence ID" value="ENSCVAP00000028792.1"/>
    <property type="gene ID" value="ENSCVAG00000016081.1"/>
</dbReference>
<sequence>MPGRQSNKLPNNLPQLQNLIKRDPQSYVDEFLQQYRHYQSNVEIFKLQPDKVNRELSELVVFLSQVAHCYKEQLSTFPRDLSQLLLSYHTVMEPDLRMTFCKGLILLRNKNLIDPTGLLELFFELLRCHDKLLRKTLYTHIVTDIKNINAKHKNNKVNTTLQNFMYTMLRDSNPIAAKISLDVMIELYKRNIWNDAKTVNVITTACFSKVTKILVGGLKFFLGTDEDEKNDSDSESENEGTSVRDLMMRYNTGRKTTKNKKKLEKAMKVLKKHKKKKKPEVFNFSAIHLIHDPQDFSEKLLKQLESSKERFEVKIMMMELISRLVGIHELFLFNFFPFIQRFLQPHQREVTKILLCAAQASHQLVPPEIIQPVIMTIANNFVTDRNSGEVMTVGINAIKEVAARCPLAISEDLLQDLAQYKTHKDKNVMMSAKGLIHLFRNLNPQLLHKKDRGRPTEASTEAKIKDYGELEAKDYIPGAEILEVEEEKKEEDEDEDGWESASISDDGEDGEWVDVHHSSDEDVGEVAEKLQSIPAEERKVKAAAVSASRLLTQDDFKKIRLAQMAKEVNAAPGKALKRKLEESDSEEDNGELLTLRDIERLHKKPKSDKETRLATAMAGRTDRKEFVKKHTKLNPHASTSNKEKRRTKNFMMMRHSQNIRTKGKRSFREKQLALKASLLKKKKHK</sequence>
<evidence type="ECO:0000259" key="10">
    <source>
        <dbReference type="Pfam" id="PF08158"/>
    </source>
</evidence>
<dbReference type="InterPro" id="IPR048292">
    <property type="entry name" value="SDA1_C"/>
</dbReference>
<protein>
    <recommendedName>
        <fullName evidence="7">Protein SDA1</fullName>
    </recommendedName>
</protein>